<evidence type="ECO:0000313" key="1">
    <source>
        <dbReference type="EMBL" id="GET35379.1"/>
    </source>
</evidence>
<dbReference type="Proteomes" id="UP001050975">
    <property type="component" value="Unassembled WGS sequence"/>
</dbReference>
<reference evidence="1" key="1">
    <citation type="submission" date="2019-10" db="EMBL/GenBank/DDBJ databases">
        <title>Draft genome sequece of Microseira wollei NIES-4236.</title>
        <authorList>
            <person name="Yamaguchi H."/>
            <person name="Suzuki S."/>
            <person name="Kawachi M."/>
        </authorList>
    </citation>
    <scope>NUCLEOTIDE SEQUENCE</scope>
    <source>
        <strain evidence="1">NIES-4236</strain>
    </source>
</reference>
<name>A0AAV3WEA1_9CYAN</name>
<sequence length="387" mass="42504">MSDSTRSLGLIQQPQLVNLLDAAKEQFDPVLFPPHSLELIRSLTAKLPLTNSLLFELRMLESDSTLDLSLPFPENFSSQAREWSCFYPWEGIISLHRACQTGGELAGSIGSHVFWFEFDSDQMLQPIPIPGVFLDVSPELSQPENKSLLAQLLCRATAILRGKNVPDSTHQGLENLLNTLPECVCCTHFGVMLSRKEGTAPVSSIRVNFGRWEQVGDIAAWLETMGCNAVAAELAKVIEQIPNLLGRAIVTLDIAASIGPRIGLECYPTAMADASSSQQGSRWLATFTAWLEERSLASRQKAEALFGWDSDTSVPIPPHSDGGWLSNYSACEANLSHLKLVFEPLAGLQAKAYLLANFVDQDEAESKSARLAFESFTQIWKADSSTF</sequence>
<gene>
    <name evidence="1" type="ORF">MiSe_01210</name>
</gene>
<protein>
    <submittedName>
        <fullName evidence="1">Uncharacterized protein</fullName>
    </submittedName>
</protein>
<comment type="caution">
    <text evidence="1">The sequence shown here is derived from an EMBL/GenBank/DDBJ whole genome shotgun (WGS) entry which is preliminary data.</text>
</comment>
<dbReference type="AlphaFoldDB" id="A0AAV3WEA1"/>
<proteinExistence type="predicted"/>
<accession>A0AAV3WEA1</accession>
<evidence type="ECO:0000313" key="2">
    <source>
        <dbReference type="Proteomes" id="UP001050975"/>
    </source>
</evidence>
<dbReference type="EMBL" id="BLAY01000001">
    <property type="protein sequence ID" value="GET35379.1"/>
    <property type="molecule type" value="Genomic_DNA"/>
</dbReference>
<dbReference type="RefSeq" id="WP_226572750.1">
    <property type="nucleotide sequence ID" value="NZ_BLAY01000001.1"/>
</dbReference>
<keyword evidence="2" id="KW-1185">Reference proteome</keyword>
<organism evidence="1 2">
    <name type="scientific">Microseira wollei NIES-4236</name>
    <dbReference type="NCBI Taxonomy" id="2530354"/>
    <lineage>
        <taxon>Bacteria</taxon>
        <taxon>Bacillati</taxon>
        <taxon>Cyanobacteriota</taxon>
        <taxon>Cyanophyceae</taxon>
        <taxon>Oscillatoriophycideae</taxon>
        <taxon>Aerosakkonematales</taxon>
        <taxon>Aerosakkonemataceae</taxon>
        <taxon>Microseira</taxon>
    </lineage>
</organism>